<dbReference type="GO" id="GO:1903785">
    <property type="term" value="P:L-valine transmembrane transport"/>
    <property type="evidence" value="ECO:0007669"/>
    <property type="project" value="TreeGrafter"/>
</dbReference>
<keyword evidence="7 8" id="KW-0472">Membrane</keyword>
<evidence type="ECO:0000256" key="4">
    <source>
        <dbReference type="ARBA" id="ARBA00022475"/>
    </source>
</evidence>
<evidence type="ECO:0000256" key="7">
    <source>
        <dbReference type="ARBA" id="ARBA00023136"/>
    </source>
</evidence>
<keyword evidence="4" id="KW-1003">Cell membrane</keyword>
<feature type="transmembrane region" description="Helical" evidence="8">
    <location>
        <begin position="36"/>
        <end position="58"/>
    </location>
</feature>
<dbReference type="GO" id="GO:0005886">
    <property type="term" value="C:plasma membrane"/>
    <property type="evidence" value="ECO:0007669"/>
    <property type="project" value="UniProtKB-SubCell"/>
</dbReference>
<feature type="transmembrane region" description="Helical" evidence="8">
    <location>
        <begin position="162"/>
        <end position="179"/>
    </location>
</feature>
<feature type="transmembrane region" description="Helical" evidence="8">
    <location>
        <begin position="135"/>
        <end position="155"/>
    </location>
</feature>
<protein>
    <submittedName>
        <fullName evidence="9">4-azaleucine resistance probable transporter AzlC</fullName>
    </submittedName>
</protein>
<sequence>MIPLGIAFGLLVTHAGFDWWWATAFTALVYAGSLEFLLIGLIAAAAPLAQVAVTALLVNFRHVFYALSFPLHRVRGRIGKIYSTFALTDEAYALSTGPAAREWSGRRIVWLQVLLQGYWVAGGTLGALFGELVPVRLDGLDFALTALFVVLALDAYRARRSVPAPALAMICALVSMLIFGDGMLLPALGAFTGCLLLSRVPLIRNLVRGRESDA</sequence>
<comment type="similarity">
    <text evidence="2">Belongs to the AzlC family.</text>
</comment>
<reference evidence="10" key="1">
    <citation type="submission" date="2016-10" db="EMBL/GenBank/DDBJ databases">
        <authorList>
            <person name="Varghese N."/>
            <person name="Submissions S."/>
        </authorList>
    </citation>
    <scope>NUCLEOTIDE SEQUENCE [LARGE SCALE GENOMIC DNA]</scope>
    <source>
        <strain evidence="10">DSM 44771</strain>
    </source>
</reference>
<evidence type="ECO:0000256" key="3">
    <source>
        <dbReference type="ARBA" id="ARBA00022448"/>
    </source>
</evidence>
<keyword evidence="6 8" id="KW-1133">Transmembrane helix</keyword>
<keyword evidence="3" id="KW-0813">Transport</keyword>
<evidence type="ECO:0000313" key="10">
    <source>
        <dbReference type="Proteomes" id="UP000198852"/>
    </source>
</evidence>
<gene>
    <name evidence="9" type="ORF">SAMN05660874_02917</name>
</gene>
<accession>A0A1I6S5Y4</accession>
<dbReference type="STRING" id="95161.SAMN05660874_02917"/>
<dbReference type="PANTHER" id="PTHR34979:SF1">
    <property type="entry name" value="INNER MEMBRANE PROTEIN YGAZ"/>
    <property type="match status" value="1"/>
</dbReference>
<proteinExistence type="inferred from homology"/>
<organism evidence="9 10">
    <name type="scientific">Saccharopolyspora flava</name>
    <dbReference type="NCBI Taxonomy" id="95161"/>
    <lineage>
        <taxon>Bacteria</taxon>
        <taxon>Bacillati</taxon>
        <taxon>Actinomycetota</taxon>
        <taxon>Actinomycetes</taxon>
        <taxon>Pseudonocardiales</taxon>
        <taxon>Pseudonocardiaceae</taxon>
        <taxon>Saccharopolyspora</taxon>
    </lineage>
</organism>
<evidence type="ECO:0000313" key="9">
    <source>
        <dbReference type="EMBL" id="SFS72351.1"/>
    </source>
</evidence>
<dbReference type="Pfam" id="PF03591">
    <property type="entry name" value="AzlC"/>
    <property type="match status" value="1"/>
</dbReference>
<keyword evidence="5 8" id="KW-0812">Transmembrane</keyword>
<dbReference type="InterPro" id="IPR011606">
    <property type="entry name" value="Brnchd-chn_aa_trnsp_permease"/>
</dbReference>
<feature type="transmembrane region" description="Helical" evidence="8">
    <location>
        <begin position="108"/>
        <end position="129"/>
    </location>
</feature>
<keyword evidence="10" id="KW-1185">Reference proteome</keyword>
<evidence type="ECO:0000256" key="2">
    <source>
        <dbReference type="ARBA" id="ARBA00010735"/>
    </source>
</evidence>
<evidence type="ECO:0000256" key="1">
    <source>
        <dbReference type="ARBA" id="ARBA00004651"/>
    </source>
</evidence>
<comment type="subcellular location">
    <subcellularLocation>
        <location evidence="1">Cell membrane</location>
        <topology evidence="1">Multi-pass membrane protein</topology>
    </subcellularLocation>
</comment>
<dbReference type="EMBL" id="FOZX01000004">
    <property type="protein sequence ID" value="SFS72351.1"/>
    <property type="molecule type" value="Genomic_DNA"/>
</dbReference>
<evidence type="ECO:0000256" key="5">
    <source>
        <dbReference type="ARBA" id="ARBA00022692"/>
    </source>
</evidence>
<dbReference type="PANTHER" id="PTHR34979">
    <property type="entry name" value="INNER MEMBRANE PROTEIN YGAZ"/>
    <property type="match status" value="1"/>
</dbReference>
<dbReference type="AlphaFoldDB" id="A0A1I6S5Y4"/>
<dbReference type="Proteomes" id="UP000198852">
    <property type="component" value="Unassembled WGS sequence"/>
</dbReference>
<evidence type="ECO:0000256" key="6">
    <source>
        <dbReference type="ARBA" id="ARBA00022989"/>
    </source>
</evidence>
<name>A0A1I6S5Y4_9PSEU</name>
<evidence type="ECO:0000256" key="8">
    <source>
        <dbReference type="SAM" id="Phobius"/>
    </source>
</evidence>